<dbReference type="eggNOG" id="COG1112">
    <property type="taxonomic scope" value="Bacteria"/>
</dbReference>
<evidence type="ECO:0000256" key="1">
    <source>
        <dbReference type="ARBA" id="ARBA00007913"/>
    </source>
</evidence>
<dbReference type="GO" id="GO:0005524">
    <property type="term" value="F:ATP binding"/>
    <property type="evidence" value="ECO:0007669"/>
    <property type="project" value="UniProtKB-KW"/>
</dbReference>
<dbReference type="InterPro" id="IPR003593">
    <property type="entry name" value="AAA+_ATPase"/>
</dbReference>
<proteinExistence type="inferred from homology"/>
<keyword evidence="4 7" id="KW-0347">Helicase</keyword>
<evidence type="ECO:0000259" key="6">
    <source>
        <dbReference type="SMART" id="SM00382"/>
    </source>
</evidence>
<keyword evidence="3" id="KW-0378">Hydrolase</keyword>
<dbReference type="InterPro" id="IPR050534">
    <property type="entry name" value="Coronavir_polyprotein_1ab"/>
</dbReference>
<dbReference type="PANTHER" id="PTHR43788">
    <property type="entry name" value="DNA2/NAM7 HELICASE FAMILY MEMBER"/>
    <property type="match status" value="1"/>
</dbReference>
<dbReference type="SUPFAM" id="SSF52540">
    <property type="entry name" value="P-loop containing nucleoside triphosphate hydrolases"/>
    <property type="match status" value="1"/>
</dbReference>
<reference evidence="7 8" key="1">
    <citation type="journal article" date="2013" name="Genome Announc.">
        <title>Draft Genome Sequence of Cesiribacter andamanensis Strain AMV16T, Isolated from a Soil Sample from a Mud Volcano in the Andaman Islands, India.</title>
        <authorList>
            <person name="Shivaji S."/>
            <person name="Ara S."/>
            <person name="Begum Z."/>
            <person name="Srinivas T.N."/>
            <person name="Singh A."/>
            <person name="Kumar Pinnaka A."/>
        </authorList>
    </citation>
    <scope>NUCLEOTIDE SEQUENCE [LARGE SCALE GENOMIC DNA]</scope>
    <source>
        <strain evidence="7 8">AMV16</strain>
    </source>
</reference>
<dbReference type="GO" id="GO:0005694">
    <property type="term" value="C:chromosome"/>
    <property type="evidence" value="ECO:0007669"/>
    <property type="project" value="UniProtKB-ARBA"/>
</dbReference>
<dbReference type="GO" id="GO:0043139">
    <property type="term" value="F:5'-3' DNA helicase activity"/>
    <property type="evidence" value="ECO:0007669"/>
    <property type="project" value="TreeGrafter"/>
</dbReference>
<dbReference type="AlphaFoldDB" id="M7NRS9"/>
<dbReference type="InterPro" id="IPR027417">
    <property type="entry name" value="P-loop_NTPase"/>
</dbReference>
<dbReference type="SMART" id="SM00382">
    <property type="entry name" value="AAA"/>
    <property type="match status" value="1"/>
</dbReference>
<dbReference type="eggNOG" id="COG0507">
    <property type="taxonomic scope" value="Bacteria"/>
</dbReference>
<dbReference type="InterPro" id="IPR041677">
    <property type="entry name" value="DNA2/NAM7_AAA_11"/>
</dbReference>
<evidence type="ECO:0000256" key="2">
    <source>
        <dbReference type="ARBA" id="ARBA00022741"/>
    </source>
</evidence>
<evidence type="ECO:0000256" key="5">
    <source>
        <dbReference type="ARBA" id="ARBA00022840"/>
    </source>
</evidence>
<keyword evidence="5" id="KW-0067">ATP-binding</keyword>
<protein>
    <submittedName>
        <fullName evidence="7">Putative DNA helicase</fullName>
    </submittedName>
</protein>
<dbReference type="PANTHER" id="PTHR43788:SF8">
    <property type="entry name" value="DNA-BINDING PROTEIN SMUBP-2"/>
    <property type="match status" value="1"/>
</dbReference>
<dbReference type="Proteomes" id="UP000011910">
    <property type="component" value="Unassembled WGS sequence"/>
</dbReference>
<accession>M7NRS9</accession>
<dbReference type="Gene3D" id="3.40.50.300">
    <property type="entry name" value="P-loop containing nucleotide triphosphate hydrolases"/>
    <property type="match status" value="2"/>
</dbReference>
<dbReference type="Pfam" id="PF13086">
    <property type="entry name" value="AAA_11"/>
    <property type="match status" value="1"/>
</dbReference>
<dbReference type="Pfam" id="PF13087">
    <property type="entry name" value="AAA_12"/>
    <property type="match status" value="1"/>
</dbReference>
<organism evidence="7 8">
    <name type="scientific">Cesiribacter andamanensis AMV16</name>
    <dbReference type="NCBI Taxonomy" id="1279009"/>
    <lineage>
        <taxon>Bacteria</taxon>
        <taxon>Pseudomonadati</taxon>
        <taxon>Bacteroidota</taxon>
        <taxon>Cytophagia</taxon>
        <taxon>Cytophagales</taxon>
        <taxon>Cesiribacteraceae</taxon>
        <taxon>Cesiribacter</taxon>
    </lineage>
</organism>
<evidence type="ECO:0000313" key="7">
    <source>
        <dbReference type="EMBL" id="EMR04400.1"/>
    </source>
</evidence>
<dbReference type="EMBL" id="AODQ01000006">
    <property type="protein sequence ID" value="EMR04400.1"/>
    <property type="molecule type" value="Genomic_DNA"/>
</dbReference>
<comment type="caution">
    <text evidence="7">The sequence shown here is derived from an EMBL/GenBank/DDBJ whole genome shotgun (WGS) entry which is preliminary data.</text>
</comment>
<evidence type="ECO:0000313" key="8">
    <source>
        <dbReference type="Proteomes" id="UP000011910"/>
    </source>
</evidence>
<dbReference type="Gene3D" id="2.40.30.270">
    <property type="match status" value="1"/>
</dbReference>
<dbReference type="CDD" id="cd18808">
    <property type="entry name" value="SF1_C_Upf1"/>
    <property type="match status" value="1"/>
</dbReference>
<dbReference type="GO" id="GO:0016787">
    <property type="term" value="F:hydrolase activity"/>
    <property type="evidence" value="ECO:0007669"/>
    <property type="project" value="UniProtKB-KW"/>
</dbReference>
<dbReference type="STRING" id="1279009.ADICEAN_00434"/>
<dbReference type="RefSeq" id="WP_009193841.1">
    <property type="nucleotide sequence ID" value="NZ_AODQ01000006.1"/>
</dbReference>
<dbReference type="InterPro" id="IPR047187">
    <property type="entry name" value="SF1_C_Upf1"/>
</dbReference>
<keyword evidence="2" id="KW-0547">Nucleotide-binding</keyword>
<keyword evidence="8" id="KW-1185">Reference proteome</keyword>
<evidence type="ECO:0000256" key="4">
    <source>
        <dbReference type="ARBA" id="ARBA00022806"/>
    </source>
</evidence>
<evidence type="ECO:0000256" key="3">
    <source>
        <dbReference type="ARBA" id="ARBA00022801"/>
    </source>
</evidence>
<comment type="similarity">
    <text evidence="1">Belongs to the DNA2/NAM7 helicase family.</text>
</comment>
<name>M7NRS9_9BACT</name>
<sequence length="643" mass="72914">MATHKPLPRPDDELELTRQLLKQEKKAEFEYYRNKVLNTSLEDRRKEGVCWYPIELLSHKISTGERYVMDVERIGRPNEPHVFTAGKAISLFVNDDSNSRAAAVVNWVKGNRMRFTLNGDDLPDWLYDGKLGIDLLFDEASYKAMDAAMQSILLAKGRTLELRDTLLGHHKPSFNPLPPAPEGLTLNEPQVEALRHALAAKDVAIIHGPPGTGKTTTLVQVIRQVVQQEGQVLVCAPSNAAVDLLADKLSEQELSVLRMGHPARVNEDNLPYTVDGRMASHPSYKELKRLRKKAEEMRNMAFKYKRSFGRSEREQRKMLLRESSSLKAQAEQLEYYLMYDIFEKTQVFCATLVGANGHPLLQEMRFKTLFIDEAGQALEPACWIPIQMAERVIFAGDHWQLPPTIKSYDAAREGLSETLFEKCITRTGAARMLEVQYRMHRHIMEFSSREFYGGRLQAAPSVAGWQLLPDEAPLEFVDTAGSGFAETLDPETVSLYNQEEARALYKHLSSLLERLNAAGVVTEALEAGIIAPYRAQVKLLTEQLPNQPQLREALPNLDINTVDAFQGQERDIMYISLVRSNERGEIGFLADVRRMNVALTRAKKKLVVLGDSATFGNNPFYSRFLDYVQEIGAYRSVFEWMYD</sequence>
<feature type="domain" description="AAA+ ATPase" evidence="6">
    <location>
        <begin position="200"/>
        <end position="440"/>
    </location>
</feature>
<dbReference type="PATRIC" id="fig|1279009.4.peg.436"/>
<gene>
    <name evidence="7" type="ORF">ADICEAN_00434</name>
</gene>
<dbReference type="InterPro" id="IPR041679">
    <property type="entry name" value="DNA2/NAM7-like_C"/>
</dbReference>
<dbReference type="FunFam" id="3.40.50.300:FF:000326">
    <property type="entry name" value="P-loop containing nucleoside triphosphate hydrolase"/>
    <property type="match status" value="1"/>
</dbReference>